<organism evidence="1 2">
    <name type="scientific">Nonlabens tegetincola</name>
    <dbReference type="NCBI Taxonomy" id="323273"/>
    <lineage>
        <taxon>Bacteria</taxon>
        <taxon>Pseudomonadati</taxon>
        <taxon>Bacteroidota</taxon>
        <taxon>Flavobacteriia</taxon>
        <taxon>Flavobacteriales</taxon>
        <taxon>Flavobacteriaceae</taxon>
        <taxon>Nonlabens</taxon>
    </lineage>
</organism>
<protein>
    <submittedName>
        <fullName evidence="1">Uncharacterized protein</fullName>
    </submittedName>
</protein>
<reference evidence="1" key="1">
    <citation type="journal article" date="2014" name="Genome Announc.">
        <title>Draft Genome Sequences of Marine Flavobacterium Nonlabens Strains NR17, NR24, NR27, NR32, NR33, and Ara13.</title>
        <authorList>
            <person name="Nakanishi M."/>
            <person name="Meirelles P."/>
            <person name="Suzuki R."/>
            <person name="Takatani N."/>
            <person name="Mino S."/>
            <person name="Suda W."/>
            <person name="Oshima K."/>
            <person name="Hattori M."/>
            <person name="Ohkuma M."/>
            <person name="Hosokawa M."/>
            <person name="Miyashita K."/>
            <person name="Thompson F.L."/>
            <person name="Niwa A."/>
            <person name="Sawabe T."/>
            <person name="Sawabe T."/>
        </authorList>
    </citation>
    <scope>NUCLEOTIDE SEQUENCE [LARGE SCALE GENOMIC DNA]</scope>
    <source>
        <strain evidence="1">JCM 19294</strain>
    </source>
</reference>
<proteinExistence type="predicted"/>
<name>A0A090QM79_9FLAO</name>
<dbReference type="AlphaFoldDB" id="A0A090QM79"/>
<accession>A0A090QM79</accession>
<evidence type="ECO:0000313" key="1">
    <source>
        <dbReference type="EMBL" id="GAK96641.1"/>
    </source>
</evidence>
<dbReference type="EMBL" id="BBML01000002">
    <property type="protein sequence ID" value="GAK96641.1"/>
    <property type="molecule type" value="Genomic_DNA"/>
</dbReference>
<keyword evidence="2" id="KW-1185">Reference proteome</keyword>
<sequence length="81" mass="9798">MKFKKFFFEKIHFIDSKMNAKQDKELKKALVVLSKYVKVSFKSMSNYGGTYPYGVYLKDRKNWLAWYEQNKCSFIEFKKSN</sequence>
<gene>
    <name evidence="1" type="ORF">JCM19294_2154</name>
</gene>
<dbReference type="Proteomes" id="UP000029221">
    <property type="component" value="Unassembled WGS sequence"/>
</dbReference>
<comment type="caution">
    <text evidence="1">The sequence shown here is derived from an EMBL/GenBank/DDBJ whole genome shotgun (WGS) entry which is preliminary data.</text>
</comment>
<evidence type="ECO:0000313" key="2">
    <source>
        <dbReference type="Proteomes" id="UP000029221"/>
    </source>
</evidence>